<sequence>MKNSKGYKENPKKPAKPRKKKIVYFILLVPSVIAAVYFLRLLIDVNTPECDDKNKQDLNRASCSPNFQERKNAFLQRYGDIYGYNGTIEQLRRNQLPQLKGQTYVDFTGSGLYQKSQLEGMKNDLETNLYGNTHSINPSAHKSDLVISEMRRKVLSWFNADPNKYTLIFTSGTTGGLKIVGETFPWSKNSEYVYSRANHNSVLGIREYALDKGAKFKCIDMKELDDVFSNEQQQLQRDEQIKKKEQNSQNAITVEKNIHLI</sequence>
<keyword evidence="1" id="KW-1133">Transmembrane helix</keyword>
<keyword evidence="1" id="KW-0812">Transmembrane</keyword>
<dbReference type="InterPro" id="IPR000192">
    <property type="entry name" value="Aminotrans_V_dom"/>
</dbReference>
<evidence type="ECO:0000313" key="3">
    <source>
        <dbReference type="EMBL" id="KAA6364506.1"/>
    </source>
</evidence>
<dbReference type="PANTHER" id="PTHR14237:SF80">
    <property type="entry name" value="MOLYBDENUM COFACTOR SULFURASE"/>
    <property type="match status" value="1"/>
</dbReference>
<dbReference type="SUPFAM" id="SSF53383">
    <property type="entry name" value="PLP-dependent transferases"/>
    <property type="match status" value="1"/>
</dbReference>
<protein>
    <submittedName>
        <fullName evidence="3">Putative molybdenum cofactor sulfurase</fullName>
    </submittedName>
</protein>
<evidence type="ECO:0000313" key="4">
    <source>
        <dbReference type="Proteomes" id="UP000324800"/>
    </source>
</evidence>
<keyword evidence="1" id="KW-0472">Membrane</keyword>
<dbReference type="OrthoDB" id="10264306at2759"/>
<dbReference type="Gene3D" id="3.40.640.10">
    <property type="entry name" value="Type I PLP-dependent aspartate aminotransferase-like (Major domain)"/>
    <property type="match status" value="1"/>
</dbReference>
<comment type="caution">
    <text evidence="3">The sequence shown here is derived from an EMBL/GenBank/DDBJ whole genome shotgun (WGS) entry which is preliminary data.</text>
</comment>
<gene>
    <name evidence="3" type="ORF">EZS28_039967</name>
</gene>
<reference evidence="3 4" key="1">
    <citation type="submission" date="2019-03" db="EMBL/GenBank/DDBJ databases">
        <title>Single cell metagenomics reveals metabolic interactions within the superorganism composed of flagellate Streblomastix strix and complex community of Bacteroidetes bacteria on its surface.</title>
        <authorList>
            <person name="Treitli S.C."/>
            <person name="Kolisko M."/>
            <person name="Husnik F."/>
            <person name="Keeling P."/>
            <person name="Hampl V."/>
        </authorList>
    </citation>
    <scope>NUCLEOTIDE SEQUENCE [LARGE SCALE GENOMIC DNA]</scope>
    <source>
        <strain evidence="3">ST1C</strain>
    </source>
</reference>
<dbReference type="Proteomes" id="UP000324800">
    <property type="component" value="Unassembled WGS sequence"/>
</dbReference>
<proteinExistence type="predicted"/>
<evidence type="ECO:0000259" key="2">
    <source>
        <dbReference type="Pfam" id="PF00266"/>
    </source>
</evidence>
<dbReference type="InterPro" id="IPR015424">
    <property type="entry name" value="PyrdxlP-dep_Trfase"/>
</dbReference>
<accession>A0A5J4U1B1</accession>
<dbReference type="EMBL" id="SNRW01021564">
    <property type="protein sequence ID" value="KAA6364506.1"/>
    <property type="molecule type" value="Genomic_DNA"/>
</dbReference>
<organism evidence="3 4">
    <name type="scientific">Streblomastix strix</name>
    <dbReference type="NCBI Taxonomy" id="222440"/>
    <lineage>
        <taxon>Eukaryota</taxon>
        <taxon>Metamonada</taxon>
        <taxon>Preaxostyla</taxon>
        <taxon>Oxymonadida</taxon>
        <taxon>Streblomastigidae</taxon>
        <taxon>Streblomastix</taxon>
    </lineage>
</organism>
<feature type="domain" description="Aminotransferase class V" evidence="2">
    <location>
        <begin position="117"/>
        <end position="223"/>
    </location>
</feature>
<evidence type="ECO:0000256" key="1">
    <source>
        <dbReference type="SAM" id="Phobius"/>
    </source>
</evidence>
<feature type="transmembrane region" description="Helical" evidence="1">
    <location>
        <begin position="21"/>
        <end position="43"/>
    </location>
</feature>
<name>A0A5J4U1B1_9EUKA</name>
<dbReference type="Pfam" id="PF00266">
    <property type="entry name" value="Aminotran_5"/>
    <property type="match status" value="1"/>
</dbReference>
<dbReference type="PANTHER" id="PTHR14237">
    <property type="entry name" value="MOLYBDOPTERIN COFACTOR SULFURASE MOSC"/>
    <property type="match status" value="1"/>
</dbReference>
<dbReference type="AlphaFoldDB" id="A0A5J4U1B1"/>
<dbReference type="InterPro" id="IPR015421">
    <property type="entry name" value="PyrdxlP-dep_Trfase_major"/>
</dbReference>